<evidence type="ECO:0000313" key="5">
    <source>
        <dbReference type="Proteomes" id="UP001274896"/>
    </source>
</evidence>
<comment type="caution">
    <text evidence="4">The sequence shown here is derived from an EMBL/GenBank/DDBJ whole genome shotgun (WGS) entry which is preliminary data.</text>
</comment>
<feature type="coiled-coil region" evidence="1">
    <location>
        <begin position="609"/>
        <end position="656"/>
    </location>
</feature>
<dbReference type="SUPFAM" id="SSF47473">
    <property type="entry name" value="EF-hand"/>
    <property type="match status" value="1"/>
</dbReference>
<dbReference type="InterPro" id="IPR002048">
    <property type="entry name" value="EF_hand_dom"/>
</dbReference>
<evidence type="ECO:0000313" key="4">
    <source>
        <dbReference type="EMBL" id="KAK3512663.1"/>
    </source>
</evidence>
<feature type="region of interest" description="Disordered" evidence="2">
    <location>
        <begin position="511"/>
        <end position="530"/>
    </location>
</feature>
<dbReference type="GO" id="GO:0005509">
    <property type="term" value="F:calcium ion binding"/>
    <property type="evidence" value="ECO:0007669"/>
    <property type="project" value="InterPro"/>
</dbReference>
<gene>
    <name evidence="4" type="ORF">QTP70_020888</name>
</gene>
<dbReference type="Proteomes" id="UP001274896">
    <property type="component" value="Unassembled WGS sequence"/>
</dbReference>
<name>A0AAE0Q406_9TELE</name>
<feature type="compositionally biased region" description="Polar residues" evidence="2">
    <location>
        <begin position="201"/>
        <end position="214"/>
    </location>
</feature>
<reference evidence="4" key="1">
    <citation type="submission" date="2023-06" db="EMBL/GenBank/DDBJ databases">
        <title>Male Hemibagrus guttatus genome.</title>
        <authorList>
            <person name="Bian C."/>
        </authorList>
    </citation>
    <scope>NUCLEOTIDE SEQUENCE</scope>
    <source>
        <strain evidence="4">Male_cb2023</strain>
        <tissue evidence="4">Muscle</tissue>
    </source>
</reference>
<sequence>VAGEEDDVRLSSSFVFLLNLLNLLPHFVSLNGIVIREAQRMATLEACDPYSRPARRTQWIVSTLAYHYGLDRGVENEIIVLATGLDQYLQEIFHHLDCQGDGKIPVEDFQILCEILGLNKETESEECAGILDSLPSEFTFRQFHAKLCGYFSTKAGCHYEDGRLLVGRESEHIETQIRLRSPLRRREKLLSPGTGRRTSDSTHASDQYSTGCRQGSCTRECYEDIVALEEAEDRIAKLEEENASLRELVEDMRAALQSSDARSLALQVGLWKSHVKHRPDSGCFVAHHKRMAQKSTTQGSMKRHQDFLTETELAQNSEQDEDVMLLNKKLEQELRVSREAVLLLEECNRTLKKEQVEMRKKVEEAREALLSGLGKVKELEAKASHVPVLQRHMQQLEMELLYYSCLLELMTLVVHHRSVVHVGPFTASVSSLQVMRPQPEVGHQHGSENGRAEVPKFPASKVFSSTDELHYRGNMHQSSRCCLDTQRDRGSPTGHAETSHDNMEEQLFRSVEGQAASDEEEERWTGEQQRQVDEVKRILTRLSCCGDRCDERALKKLLSHWGESWAEESHTAVLQLLERVTRLHKQLELRESQVWRAETDPEQVKDSLVQELQQKADETELLHRELQMLETERVRLSLVEEKLMDVLQLLQQLRDLNVSRRSLGKILLSTLESCSDPHHGKAHILEVLNALCHELAACEILSSSGTSENPQSHSSLTNSLLISC</sequence>
<evidence type="ECO:0000256" key="2">
    <source>
        <dbReference type="SAM" id="MobiDB-lite"/>
    </source>
</evidence>
<dbReference type="EMBL" id="JAUCMX010000023">
    <property type="protein sequence ID" value="KAK3512663.1"/>
    <property type="molecule type" value="Genomic_DNA"/>
</dbReference>
<feature type="domain" description="EF-hand" evidence="3">
    <location>
        <begin position="84"/>
        <end position="119"/>
    </location>
</feature>
<proteinExistence type="predicted"/>
<dbReference type="InterPro" id="IPR011992">
    <property type="entry name" value="EF-hand-dom_pair"/>
</dbReference>
<accession>A0AAE0Q406</accession>
<protein>
    <recommendedName>
        <fullName evidence="3">EF-hand domain-containing protein</fullName>
    </recommendedName>
</protein>
<evidence type="ECO:0000259" key="3">
    <source>
        <dbReference type="PROSITE" id="PS50222"/>
    </source>
</evidence>
<evidence type="ECO:0000256" key="1">
    <source>
        <dbReference type="SAM" id="Coils"/>
    </source>
</evidence>
<keyword evidence="1" id="KW-0175">Coiled coil</keyword>
<dbReference type="Pfam" id="PF15799">
    <property type="entry name" value="CCD48"/>
    <property type="match status" value="4"/>
</dbReference>
<keyword evidence="5" id="KW-1185">Reference proteome</keyword>
<dbReference type="InterPro" id="IPR031601">
    <property type="entry name" value="CCD48"/>
</dbReference>
<feature type="coiled-coil region" evidence="1">
    <location>
        <begin position="221"/>
        <end position="258"/>
    </location>
</feature>
<organism evidence="4 5">
    <name type="scientific">Hemibagrus guttatus</name>
    <dbReference type="NCBI Taxonomy" id="175788"/>
    <lineage>
        <taxon>Eukaryota</taxon>
        <taxon>Metazoa</taxon>
        <taxon>Chordata</taxon>
        <taxon>Craniata</taxon>
        <taxon>Vertebrata</taxon>
        <taxon>Euteleostomi</taxon>
        <taxon>Actinopterygii</taxon>
        <taxon>Neopterygii</taxon>
        <taxon>Teleostei</taxon>
        <taxon>Ostariophysi</taxon>
        <taxon>Siluriformes</taxon>
        <taxon>Bagridae</taxon>
        <taxon>Hemibagrus</taxon>
    </lineage>
</organism>
<dbReference type="PROSITE" id="PS50222">
    <property type="entry name" value="EF_HAND_2"/>
    <property type="match status" value="1"/>
</dbReference>
<feature type="region of interest" description="Disordered" evidence="2">
    <location>
        <begin position="188"/>
        <end position="214"/>
    </location>
</feature>
<dbReference type="AlphaFoldDB" id="A0AAE0Q406"/>
<feature type="region of interest" description="Disordered" evidence="2">
    <location>
        <begin position="703"/>
        <end position="724"/>
    </location>
</feature>
<feature type="non-terminal residue" evidence="4">
    <location>
        <position position="1"/>
    </location>
</feature>